<dbReference type="AlphaFoldDB" id="A0A0V0YXR2"/>
<proteinExistence type="predicted"/>
<evidence type="ECO:0000313" key="1">
    <source>
        <dbReference type="EMBL" id="KRY05090.1"/>
    </source>
</evidence>
<gene>
    <name evidence="1" type="ORF">T03_16200</name>
</gene>
<comment type="caution">
    <text evidence="1">The sequence shown here is derived from an EMBL/GenBank/DDBJ whole genome shotgun (WGS) entry which is preliminary data.</text>
</comment>
<organism evidence="1 2">
    <name type="scientific">Trichinella britovi</name>
    <name type="common">Parasitic roundworm</name>
    <dbReference type="NCBI Taxonomy" id="45882"/>
    <lineage>
        <taxon>Eukaryota</taxon>
        <taxon>Metazoa</taxon>
        <taxon>Ecdysozoa</taxon>
        <taxon>Nematoda</taxon>
        <taxon>Enoplea</taxon>
        <taxon>Dorylaimia</taxon>
        <taxon>Trichinellida</taxon>
        <taxon>Trichinellidae</taxon>
        <taxon>Trichinella</taxon>
    </lineage>
</organism>
<sequence length="35" mass="3814">LKGGRRVRVGEQVKELVVAKDCGLLLKDVLGYTLS</sequence>
<reference evidence="1 2" key="1">
    <citation type="submission" date="2015-01" db="EMBL/GenBank/DDBJ databases">
        <title>Evolution of Trichinella species and genotypes.</title>
        <authorList>
            <person name="Korhonen P.K."/>
            <person name="Edoardo P."/>
            <person name="Giuseppe L.R."/>
            <person name="Gasser R.B."/>
        </authorList>
    </citation>
    <scope>NUCLEOTIDE SEQUENCE [LARGE SCALE GENOMIC DNA]</scope>
    <source>
        <strain evidence="1">ISS120</strain>
    </source>
</reference>
<name>A0A0V0YXR2_TRIBR</name>
<keyword evidence="2" id="KW-1185">Reference proteome</keyword>
<feature type="non-terminal residue" evidence="1">
    <location>
        <position position="1"/>
    </location>
</feature>
<dbReference type="EMBL" id="JYDI01005199">
    <property type="protein sequence ID" value="KRY05090.1"/>
    <property type="molecule type" value="Genomic_DNA"/>
</dbReference>
<evidence type="ECO:0000313" key="2">
    <source>
        <dbReference type="Proteomes" id="UP000054653"/>
    </source>
</evidence>
<accession>A0A0V0YXR2</accession>
<protein>
    <submittedName>
        <fullName evidence="1">Uncharacterized protein</fullName>
    </submittedName>
</protein>
<dbReference type="Proteomes" id="UP000054653">
    <property type="component" value="Unassembled WGS sequence"/>
</dbReference>